<dbReference type="Gene3D" id="3.40.50.1820">
    <property type="entry name" value="alpha/beta hydrolase"/>
    <property type="match status" value="1"/>
</dbReference>
<feature type="domain" description="Dienelactone hydrolase" evidence="2">
    <location>
        <begin position="64"/>
        <end position="289"/>
    </location>
</feature>
<gene>
    <name evidence="3" type="ORF">PECAL_3P07930</name>
</gene>
<evidence type="ECO:0000313" key="3">
    <source>
        <dbReference type="EMBL" id="CAH0370880.1"/>
    </source>
</evidence>
<dbReference type="PANTHER" id="PTHR46623">
    <property type="entry name" value="CARBOXYMETHYLENEBUTENOLIDASE-RELATED"/>
    <property type="match status" value="1"/>
</dbReference>
<proteinExistence type="predicted"/>
<comment type="caution">
    <text evidence="3">The sequence shown here is derived from an EMBL/GenBank/DDBJ whole genome shotgun (WGS) entry which is preliminary data.</text>
</comment>
<dbReference type="InterPro" id="IPR051049">
    <property type="entry name" value="Dienelactone_hydrolase-like"/>
</dbReference>
<feature type="chain" id="PRO_5035153246" description="Dienelactone hydrolase domain-containing protein" evidence="1">
    <location>
        <begin position="19"/>
        <end position="290"/>
    </location>
</feature>
<organism evidence="3 4">
    <name type="scientific">Pelagomonas calceolata</name>
    <dbReference type="NCBI Taxonomy" id="35677"/>
    <lineage>
        <taxon>Eukaryota</taxon>
        <taxon>Sar</taxon>
        <taxon>Stramenopiles</taxon>
        <taxon>Ochrophyta</taxon>
        <taxon>Pelagophyceae</taxon>
        <taxon>Pelagomonadales</taxon>
        <taxon>Pelagomonadaceae</taxon>
        <taxon>Pelagomonas</taxon>
    </lineage>
</organism>
<reference evidence="3" key="1">
    <citation type="submission" date="2021-11" db="EMBL/GenBank/DDBJ databases">
        <authorList>
            <consortium name="Genoscope - CEA"/>
            <person name="William W."/>
        </authorList>
    </citation>
    <scope>NUCLEOTIDE SEQUENCE</scope>
</reference>
<dbReference type="Pfam" id="PF01738">
    <property type="entry name" value="DLH"/>
    <property type="match status" value="1"/>
</dbReference>
<dbReference type="GO" id="GO:0016787">
    <property type="term" value="F:hydrolase activity"/>
    <property type="evidence" value="ECO:0007669"/>
    <property type="project" value="InterPro"/>
</dbReference>
<dbReference type="SUPFAM" id="SSF53474">
    <property type="entry name" value="alpha/beta-Hydrolases"/>
    <property type="match status" value="1"/>
</dbReference>
<protein>
    <recommendedName>
        <fullName evidence="2">Dienelactone hydrolase domain-containing protein</fullName>
    </recommendedName>
</protein>
<feature type="signal peptide" evidence="1">
    <location>
        <begin position="1"/>
        <end position="18"/>
    </location>
</feature>
<dbReference type="Proteomes" id="UP000789595">
    <property type="component" value="Unassembled WGS sequence"/>
</dbReference>
<dbReference type="InterPro" id="IPR029058">
    <property type="entry name" value="AB_hydrolase_fold"/>
</dbReference>
<dbReference type="EMBL" id="CAKKNE010000003">
    <property type="protein sequence ID" value="CAH0370880.1"/>
    <property type="molecule type" value="Genomic_DNA"/>
</dbReference>
<dbReference type="InterPro" id="IPR002925">
    <property type="entry name" value="Dienelactn_hydro"/>
</dbReference>
<dbReference type="AlphaFoldDB" id="A0A8J2SF11"/>
<evidence type="ECO:0000313" key="4">
    <source>
        <dbReference type="Proteomes" id="UP000789595"/>
    </source>
</evidence>
<dbReference type="OrthoDB" id="199597at2759"/>
<dbReference type="PANTHER" id="PTHR46623:SF6">
    <property type="entry name" value="ALPHA_BETA-HYDROLASES SUPERFAMILY PROTEIN"/>
    <property type="match status" value="1"/>
</dbReference>
<sequence length="290" mass="31014">MNAKLLLCLAALPAAVDALGEFHAEELKTTCPTLVPLRLNQTNTAGSLMSTGTVAVLDSDYQGSEKPAVIVVQEWWGLNEEHIKKAQKLAGAGYRALVPDLYKGKLGVEAEEANHLMSELDFPTAVQEICTIAKWAKDTGASTVGVTGFCMGSALALCALQACDDIAAGAPFYGYAPQPAGCFDTTTSTKKPVLWSSGELDLFGGFSDPATAAKLEQELADAGNKDYTVKVYKGEIGHGFMNESPEPYANETAKDEGFEAIGFDKTFYPYDADVANAAWGSLFDFFEKYL</sequence>
<evidence type="ECO:0000259" key="2">
    <source>
        <dbReference type="Pfam" id="PF01738"/>
    </source>
</evidence>
<evidence type="ECO:0000256" key="1">
    <source>
        <dbReference type="SAM" id="SignalP"/>
    </source>
</evidence>
<keyword evidence="4" id="KW-1185">Reference proteome</keyword>
<accession>A0A8J2SF11</accession>
<name>A0A8J2SF11_9STRA</name>
<keyword evidence="1" id="KW-0732">Signal</keyword>